<dbReference type="EMBL" id="CM037154">
    <property type="protein sequence ID" value="KAH7860798.1"/>
    <property type="molecule type" value="Genomic_DNA"/>
</dbReference>
<protein>
    <submittedName>
        <fullName evidence="1">Uncharacterized protein</fullName>
    </submittedName>
</protein>
<proteinExistence type="predicted"/>
<name>A0ACB7Z4M3_9ERIC</name>
<organism evidence="1 2">
    <name type="scientific">Vaccinium darrowii</name>
    <dbReference type="NCBI Taxonomy" id="229202"/>
    <lineage>
        <taxon>Eukaryota</taxon>
        <taxon>Viridiplantae</taxon>
        <taxon>Streptophyta</taxon>
        <taxon>Embryophyta</taxon>
        <taxon>Tracheophyta</taxon>
        <taxon>Spermatophyta</taxon>
        <taxon>Magnoliopsida</taxon>
        <taxon>eudicotyledons</taxon>
        <taxon>Gunneridae</taxon>
        <taxon>Pentapetalae</taxon>
        <taxon>asterids</taxon>
        <taxon>Ericales</taxon>
        <taxon>Ericaceae</taxon>
        <taxon>Vaccinioideae</taxon>
        <taxon>Vaccinieae</taxon>
        <taxon>Vaccinium</taxon>
    </lineage>
</organism>
<reference evidence="1 2" key="1">
    <citation type="journal article" date="2021" name="Hortic Res">
        <title>High-quality reference genome and annotation aids understanding of berry development for evergreen blueberry (Vaccinium darrowii).</title>
        <authorList>
            <person name="Yu J."/>
            <person name="Hulse-Kemp A.M."/>
            <person name="Babiker E."/>
            <person name="Staton M."/>
        </authorList>
    </citation>
    <scope>NUCLEOTIDE SEQUENCE [LARGE SCALE GENOMIC DNA]</scope>
    <source>
        <strain evidence="2">cv. NJ 8807/NJ 8810</strain>
        <tissue evidence="1">Young leaf</tissue>
    </source>
</reference>
<accession>A0ACB7Z4M3</accession>
<sequence>MVALKSLKSLKQEGEKQFRAEVSTLGMIQHINLVHLRGFCIEERRNSDISEDGCDEYFPFWVATKIKEGGGVIMTLLDYRSEGNCDVEELKWACKVACWCIQDDEKDRPTMGQVVQILKGVSEVGIPPFTPFIQGLADSQTQVPFDLQPIPNSSTLLS</sequence>
<dbReference type="Proteomes" id="UP000828048">
    <property type="component" value="Chromosome 4"/>
</dbReference>
<comment type="caution">
    <text evidence="1">The sequence shown here is derived from an EMBL/GenBank/DDBJ whole genome shotgun (WGS) entry which is preliminary data.</text>
</comment>
<evidence type="ECO:0000313" key="1">
    <source>
        <dbReference type="EMBL" id="KAH7860798.1"/>
    </source>
</evidence>
<evidence type="ECO:0000313" key="2">
    <source>
        <dbReference type="Proteomes" id="UP000828048"/>
    </source>
</evidence>
<keyword evidence="2" id="KW-1185">Reference proteome</keyword>
<gene>
    <name evidence="1" type="ORF">Vadar_018117</name>
</gene>